<dbReference type="InterPro" id="IPR013342">
    <property type="entry name" value="Mandelate_racemase_C"/>
</dbReference>
<dbReference type="InterPro" id="IPR010197">
    <property type="entry name" value="OSBS/NAAAR"/>
</dbReference>
<dbReference type="InterPro" id="IPR036849">
    <property type="entry name" value="Enolase-like_C_sf"/>
</dbReference>
<dbReference type="EMBL" id="CP094533">
    <property type="protein sequence ID" value="UOE26209.1"/>
    <property type="molecule type" value="Genomic_DNA"/>
</dbReference>
<comment type="cofactor">
    <cofactor evidence="1">
        <name>a divalent metal cation</name>
        <dbReference type="ChEBI" id="CHEBI:60240"/>
    </cofactor>
</comment>
<protein>
    <recommendedName>
        <fullName evidence="5 6">o-succinylbenzoate synthase</fullName>
        <ecNumber evidence="5 6">4.2.1.113</ecNumber>
    </recommendedName>
</protein>
<evidence type="ECO:0000256" key="1">
    <source>
        <dbReference type="ARBA" id="ARBA00001968"/>
    </source>
</evidence>
<dbReference type="SFLD" id="SFLDF00009">
    <property type="entry name" value="o-succinylbenzoate_synthase"/>
    <property type="match status" value="1"/>
</dbReference>
<dbReference type="SFLD" id="SFLDG00180">
    <property type="entry name" value="muconate_cycloisomerase"/>
    <property type="match status" value="1"/>
</dbReference>
<dbReference type="SMART" id="SM00922">
    <property type="entry name" value="MR_MLE"/>
    <property type="match status" value="1"/>
</dbReference>
<reference evidence="8 9" key="1">
    <citation type="submission" date="2022-03" db="EMBL/GenBank/DDBJ databases">
        <title>Agromyces sp. isolated from the gut of P. brevitarsis seulensis larvae.</title>
        <authorList>
            <person name="Won M."/>
            <person name="Kwon S.-W."/>
        </authorList>
    </citation>
    <scope>NUCLEOTIDE SEQUENCE [LARGE SCALE GENOMIC DNA]</scope>
    <source>
        <strain evidence="8 9">KACC 16215</strain>
    </source>
</reference>
<dbReference type="Pfam" id="PF13378">
    <property type="entry name" value="MR_MLE_C"/>
    <property type="match status" value="1"/>
</dbReference>
<evidence type="ECO:0000256" key="5">
    <source>
        <dbReference type="ARBA" id="ARBA00029491"/>
    </source>
</evidence>
<dbReference type="PANTHER" id="PTHR48073:SF5">
    <property type="entry name" value="O-SUCCINYLBENZOATE SYNTHASE"/>
    <property type="match status" value="1"/>
</dbReference>
<evidence type="ECO:0000313" key="8">
    <source>
        <dbReference type="EMBL" id="UOE26209.1"/>
    </source>
</evidence>
<evidence type="ECO:0000313" key="9">
    <source>
        <dbReference type="Proteomes" id="UP000831304"/>
    </source>
</evidence>
<dbReference type="SFLD" id="SFLDS00001">
    <property type="entry name" value="Enolase"/>
    <property type="match status" value="1"/>
</dbReference>
<keyword evidence="3" id="KW-0460">Magnesium</keyword>
<feature type="domain" description="Mandelate racemase/muconate lactonizing enzyme C-terminal" evidence="7">
    <location>
        <begin position="177"/>
        <end position="270"/>
    </location>
</feature>
<dbReference type="RefSeq" id="WP_243569041.1">
    <property type="nucleotide sequence ID" value="NZ_BAAARD010000005.1"/>
</dbReference>
<dbReference type="Proteomes" id="UP000831304">
    <property type="component" value="Chromosome"/>
</dbReference>
<name>A0ABY4ATK7_9MICO</name>
<sequence length="407" mass="42610">MTEQTNAGARLEAIELHRIEVPLVRPFETSFGRETVREVLLVRVRTDAGDGWAECVAGREPFYSSEYVDGAAAVIERYLAPALLAATAGGGHGGPGASPSHPSTADGAAAAIASVPAAAAVGPALAFVAGHRMAKAALEAAVLDAELRAQGRSMASCFGAVRDWVDCGVSVGIAPTLEELLDEVAGYVEQGYRRIKLKIKPGWDLVPVGAVRELLGPAGLLQVDANTAYHQGDIPLLAELDRFGLLLIEQPFAEEDLASHVALAAVCDTPVCLDESILDRTTALDAIERGATSIVNIKPGRMGGYLESLRVHEACLALEVPVWCGGMLETGLGRAANVALAALPGFLLPGDTSASDRYYAEDLTEPFVLGTGEHRGQLAVPQGSGTGVEVREELVRAWASAPPVLLR</sequence>
<dbReference type="GO" id="GO:0043748">
    <property type="term" value="F:O-succinylbenzoate synthase activity"/>
    <property type="evidence" value="ECO:0007669"/>
    <property type="project" value="UniProtKB-EC"/>
</dbReference>
<evidence type="ECO:0000259" key="7">
    <source>
        <dbReference type="SMART" id="SM00922"/>
    </source>
</evidence>
<keyword evidence="9" id="KW-1185">Reference proteome</keyword>
<dbReference type="SUPFAM" id="SSF54826">
    <property type="entry name" value="Enolase N-terminal domain-like"/>
    <property type="match status" value="1"/>
</dbReference>
<evidence type="ECO:0000256" key="6">
    <source>
        <dbReference type="NCBIfam" id="TIGR01928"/>
    </source>
</evidence>
<dbReference type="NCBIfam" id="TIGR01928">
    <property type="entry name" value="menC_lowGC_arch"/>
    <property type="match status" value="1"/>
</dbReference>
<organism evidence="8 9">
    <name type="scientific">Agromyces soli</name>
    <dbReference type="NCBI Taxonomy" id="659012"/>
    <lineage>
        <taxon>Bacteria</taxon>
        <taxon>Bacillati</taxon>
        <taxon>Actinomycetota</taxon>
        <taxon>Actinomycetes</taxon>
        <taxon>Micrococcales</taxon>
        <taxon>Microbacteriaceae</taxon>
        <taxon>Agromyces</taxon>
    </lineage>
</organism>
<evidence type="ECO:0000256" key="3">
    <source>
        <dbReference type="ARBA" id="ARBA00022842"/>
    </source>
</evidence>
<evidence type="ECO:0000256" key="2">
    <source>
        <dbReference type="ARBA" id="ARBA00022723"/>
    </source>
</evidence>
<keyword evidence="4 8" id="KW-0456">Lyase</keyword>
<accession>A0ABY4ATK7</accession>
<keyword evidence="2" id="KW-0479">Metal-binding</keyword>
<dbReference type="Gene3D" id="3.20.20.120">
    <property type="entry name" value="Enolase-like C-terminal domain"/>
    <property type="match status" value="1"/>
</dbReference>
<dbReference type="InterPro" id="IPR029065">
    <property type="entry name" value="Enolase_C-like"/>
</dbReference>
<gene>
    <name evidence="8" type="primary">menC</name>
    <name evidence="8" type="ORF">MTP13_00040</name>
</gene>
<dbReference type="PANTHER" id="PTHR48073">
    <property type="entry name" value="O-SUCCINYLBENZOATE SYNTHASE-RELATED"/>
    <property type="match status" value="1"/>
</dbReference>
<dbReference type="Gene3D" id="3.30.390.10">
    <property type="entry name" value="Enolase-like, N-terminal domain"/>
    <property type="match status" value="1"/>
</dbReference>
<evidence type="ECO:0000256" key="4">
    <source>
        <dbReference type="ARBA" id="ARBA00023239"/>
    </source>
</evidence>
<dbReference type="EC" id="4.2.1.113" evidence="5 6"/>
<dbReference type="InterPro" id="IPR029017">
    <property type="entry name" value="Enolase-like_N"/>
</dbReference>
<proteinExistence type="predicted"/>
<dbReference type="SUPFAM" id="SSF51604">
    <property type="entry name" value="Enolase C-terminal domain-like"/>
    <property type="match status" value="1"/>
</dbReference>